<dbReference type="AlphaFoldDB" id="I4EXX9"/>
<dbReference type="EMBL" id="FO203431">
    <property type="protein sequence ID" value="CCH88242.1"/>
    <property type="molecule type" value="Genomic_DNA"/>
</dbReference>
<reference evidence="2 3" key="1">
    <citation type="journal article" date="2012" name="J. Bacteriol.">
        <title>Genome Sequence of Radiation-Resistant Modestobacter marinus Strain BC501, a Representative Actinobacterium That Thrives on Calcareous Stone Surfaces.</title>
        <authorList>
            <person name="Normand P."/>
            <person name="Gury J."/>
            <person name="Pujic P."/>
            <person name="Chouaia B."/>
            <person name="Crotti E."/>
            <person name="Brusetti L."/>
            <person name="Daffonchio D."/>
            <person name="Vacherie B."/>
            <person name="Barbe V."/>
            <person name="Medigue C."/>
            <person name="Calteau A."/>
            <person name="Ghodhbane-Gtari F."/>
            <person name="Essoussi I."/>
            <person name="Nouioui I."/>
            <person name="Abbassi-Ghozzi I."/>
            <person name="Gtari M."/>
        </authorList>
    </citation>
    <scope>NUCLEOTIDE SEQUENCE [LARGE SCALE GENOMIC DNA]</scope>
    <source>
        <strain evidence="3">BC 501</strain>
    </source>
</reference>
<feature type="domain" description="Sulfatase-modifying factor enzyme-like" evidence="1">
    <location>
        <begin position="18"/>
        <end position="307"/>
    </location>
</feature>
<dbReference type="GO" id="GO:0120147">
    <property type="term" value="F:formylglycine-generating oxidase activity"/>
    <property type="evidence" value="ECO:0007669"/>
    <property type="project" value="TreeGrafter"/>
</dbReference>
<dbReference type="Gene3D" id="3.90.1580.10">
    <property type="entry name" value="paralog of FGE (formylglycine-generating enzyme)"/>
    <property type="match status" value="1"/>
</dbReference>
<accession>I4EXX9</accession>
<gene>
    <name evidence="2" type="ordered locus">MODMU_2813</name>
</gene>
<dbReference type="PATRIC" id="fig|477641.3.peg.2671"/>
<dbReference type="eggNOG" id="COG1262">
    <property type="taxonomic scope" value="Bacteria"/>
</dbReference>
<dbReference type="PANTHER" id="PTHR23150:SF19">
    <property type="entry name" value="FORMYLGLYCINE-GENERATING ENZYME"/>
    <property type="match status" value="1"/>
</dbReference>
<dbReference type="SUPFAM" id="SSF56436">
    <property type="entry name" value="C-type lectin-like"/>
    <property type="match status" value="1"/>
</dbReference>
<dbReference type="InterPro" id="IPR042095">
    <property type="entry name" value="SUMF_sf"/>
</dbReference>
<dbReference type="Pfam" id="PF03781">
    <property type="entry name" value="FGE-sulfatase"/>
    <property type="match status" value="1"/>
</dbReference>
<name>I4EXX9_MODI5</name>
<dbReference type="InterPro" id="IPR005532">
    <property type="entry name" value="SUMF_dom"/>
</dbReference>
<dbReference type="InterPro" id="IPR016187">
    <property type="entry name" value="CTDL_fold"/>
</dbReference>
<dbReference type="OMA" id="RQNVYDL"/>
<organism evidence="2 3">
    <name type="scientific">Modestobacter italicus (strain DSM 44449 / CECT 9708 / BC 501)</name>
    <dbReference type="NCBI Taxonomy" id="2732864"/>
    <lineage>
        <taxon>Bacteria</taxon>
        <taxon>Bacillati</taxon>
        <taxon>Actinomycetota</taxon>
        <taxon>Actinomycetes</taxon>
        <taxon>Geodermatophilales</taxon>
        <taxon>Geodermatophilaceae</taxon>
        <taxon>Modestobacter</taxon>
    </lineage>
</organism>
<evidence type="ECO:0000313" key="3">
    <source>
        <dbReference type="Proteomes" id="UP000006461"/>
    </source>
</evidence>
<dbReference type="PANTHER" id="PTHR23150">
    <property type="entry name" value="SULFATASE MODIFYING FACTOR 1, 2"/>
    <property type="match status" value="1"/>
</dbReference>
<evidence type="ECO:0000313" key="2">
    <source>
        <dbReference type="EMBL" id="CCH88242.1"/>
    </source>
</evidence>
<dbReference type="HOGENOM" id="CLU_012431_4_0_11"/>
<dbReference type="KEGG" id="mmar:MODMU_2813"/>
<dbReference type="STRING" id="477641.MODMU_2813"/>
<evidence type="ECO:0000259" key="1">
    <source>
        <dbReference type="Pfam" id="PF03781"/>
    </source>
</evidence>
<protein>
    <submittedName>
        <fullName evidence="2">Sulfatase-modifying factor 1</fullName>
    </submittedName>
</protein>
<dbReference type="Proteomes" id="UP000006461">
    <property type="component" value="Chromosome"/>
</dbReference>
<dbReference type="OrthoDB" id="9768004at2"/>
<dbReference type="InterPro" id="IPR051043">
    <property type="entry name" value="Sulfatase_Mod_Factor_Kinase"/>
</dbReference>
<sequence length="310" mass="34000">MPTSPALLTPRRLGELREVPGGEFVMGSDEHYPEERPAHVVAVPAFALETHPVTNAEFRRFVTATGHLTVAETPLAPADFPDLEPDQLVPGSLVFTPPPGPVPLDDWQRWWRWVPGADWRHPGGPGSTLDGLERHPVVHVGWEDALAYAAWAGRRLPTEAEWERAARGGAPPTVYAWGVEARPRGRAMANTWEGRFPWENTSPAGRTRTSPVGVYPANGYGLVDMIGNVWEWTSSPWTEDHGADPESDQVAHACCGGGPPAVSETDRRVMKGGSHLCAPTYCHRYRPPARQGHDVRSSTSHLGFRCAVDR</sequence>
<proteinExistence type="predicted"/>
<keyword evidence="3" id="KW-1185">Reference proteome</keyword>